<keyword evidence="2" id="KW-0032">Aminotransferase</keyword>
<dbReference type="SUPFAM" id="SSF53383">
    <property type="entry name" value="PLP-dependent transferases"/>
    <property type="match status" value="1"/>
</dbReference>
<dbReference type="GO" id="GO:0008483">
    <property type="term" value="F:transaminase activity"/>
    <property type="evidence" value="ECO:0007669"/>
    <property type="project" value="UniProtKB-KW"/>
</dbReference>
<dbReference type="EMBL" id="JBHTMB010000274">
    <property type="protein sequence ID" value="MFD1237212.1"/>
    <property type="molecule type" value="Genomic_DNA"/>
</dbReference>
<feature type="domain" description="Aminotransferase class V" evidence="1">
    <location>
        <begin position="25"/>
        <end position="394"/>
    </location>
</feature>
<name>A0ABW3VQ32_9PSEU</name>
<dbReference type="PANTHER" id="PTHR43586">
    <property type="entry name" value="CYSTEINE DESULFURASE"/>
    <property type="match status" value="1"/>
</dbReference>
<comment type="caution">
    <text evidence="2">The sequence shown here is derived from an EMBL/GenBank/DDBJ whole genome shotgun (WGS) entry which is preliminary data.</text>
</comment>
<reference evidence="3" key="1">
    <citation type="journal article" date="2019" name="Int. J. Syst. Evol. Microbiol.">
        <title>The Global Catalogue of Microorganisms (GCM) 10K type strain sequencing project: providing services to taxonomists for standard genome sequencing and annotation.</title>
        <authorList>
            <consortium name="The Broad Institute Genomics Platform"/>
            <consortium name="The Broad Institute Genome Sequencing Center for Infectious Disease"/>
            <person name="Wu L."/>
            <person name="Ma J."/>
        </authorList>
    </citation>
    <scope>NUCLEOTIDE SEQUENCE [LARGE SCALE GENOMIC DNA]</scope>
    <source>
        <strain evidence="3">CCUG 49018</strain>
    </source>
</reference>
<dbReference type="Gene3D" id="3.90.1150.10">
    <property type="entry name" value="Aspartate Aminotransferase, domain 1"/>
    <property type="match status" value="1"/>
</dbReference>
<dbReference type="InterPro" id="IPR015424">
    <property type="entry name" value="PyrdxlP-dep_Trfase"/>
</dbReference>
<evidence type="ECO:0000313" key="2">
    <source>
        <dbReference type="EMBL" id="MFD1237212.1"/>
    </source>
</evidence>
<proteinExistence type="predicted"/>
<protein>
    <submittedName>
        <fullName evidence="2">Aminotransferase class V-fold PLP-dependent enzyme</fullName>
    </submittedName>
</protein>
<keyword evidence="2" id="KW-0808">Transferase</keyword>
<dbReference type="PANTHER" id="PTHR43586:SF21">
    <property type="entry name" value="PYRIDOXAL PHOSPHATE (PLP)-DEPENDENT ASPARTATE AMINOTRANSFERASE SUPERFAMILY"/>
    <property type="match status" value="1"/>
</dbReference>
<dbReference type="RefSeq" id="WP_013675115.1">
    <property type="nucleotide sequence ID" value="NZ_BAABKS010000016.1"/>
</dbReference>
<dbReference type="Proteomes" id="UP001597182">
    <property type="component" value="Unassembled WGS sequence"/>
</dbReference>
<dbReference type="Pfam" id="PF00266">
    <property type="entry name" value="Aminotran_5"/>
    <property type="match status" value="1"/>
</dbReference>
<evidence type="ECO:0000313" key="3">
    <source>
        <dbReference type="Proteomes" id="UP001597182"/>
    </source>
</evidence>
<organism evidence="2 3">
    <name type="scientific">Pseudonocardia benzenivorans</name>
    <dbReference type="NCBI Taxonomy" id="228005"/>
    <lineage>
        <taxon>Bacteria</taxon>
        <taxon>Bacillati</taxon>
        <taxon>Actinomycetota</taxon>
        <taxon>Actinomycetes</taxon>
        <taxon>Pseudonocardiales</taxon>
        <taxon>Pseudonocardiaceae</taxon>
        <taxon>Pseudonocardia</taxon>
    </lineage>
</organism>
<dbReference type="InterPro" id="IPR015421">
    <property type="entry name" value="PyrdxlP-dep_Trfase_major"/>
</dbReference>
<sequence length="407" mass="41027">MTGDAALDVTRLRAHYPALGDGRAWLDGAAGTQVPESVIEAVASTMRAGVANQGGVFPAARRADALVDAARRAFAAFAGAPDPDGVILGPTATALLARLAAALEPTWGPGDEIVVTEADHEADVAPWARAAARAGATLRTARLRADGALPTDAVTALIGPRTRLVAVTAASNLTGARVDVAAVAAAARAVGALSVVDGVHHAAYTPVDVCALGADLYATSAHKWAGPHVAALVAADPAVVAAIDPPRPAGAPASGPARFEQGTNPFPALAGVVAAVEHWAGMLPGGDDPHAGQRAAAAHTAALGSRLWAGLGELAHVRRYGPDGGPDVRTPVAAFRVVGWTPSDTVAALDAAGVNAWAGYAYAWGAAGALGVRDDGGLVRLSPNHYSRAWEVDRALDVVSDLAHRAR</sequence>
<dbReference type="Gene3D" id="3.40.640.10">
    <property type="entry name" value="Type I PLP-dependent aspartate aminotransferase-like (Major domain)"/>
    <property type="match status" value="1"/>
</dbReference>
<gene>
    <name evidence="2" type="ORF">ACFQ34_28345</name>
</gene>
<evidence type="ECO:0000259" key="1">
    <source>
        <dbReference type="Pfam" id="PF00266"/>
    </source>
</evidence>
<dbReference type="InterPro" id="IPR000192">
    <property type="entry name" value="Aminotrans_V_dom"/>
</dbReference>
<dbReference type="InterPro" id="IPR015422">
    <property type="entry name" value="PyrdxlP-dep_Trfase_small"/>
</dbReference>
<keyword evidence="3" id="KW-1185">Reference proteome</keyword>
<accession>A0ABW3VQ32</accession>